<dbReference type="InterPro" id="IPR041116">
    <property type="entry name" value="SLATT_3"/>
</dbReference>
<feature type="transmembrane region" description="Helical" evidence="1">
    <location>
        <begin position="212"/>
        <end position="229"/>
    </location>
</feature>
<dbReference type="Pfam" id="PF18181">
    <property type="entry name" value="SLATT_1"/>
    <property type="match status" value="1"/>
</dbReference>
<proteinExistence type="predicted"/>
<dbReference type="HOGENOM" id="CLU_080176_0_0_4"/>
<feature type="transmembrane region" description="Helical" evidence="1">
    <location>
        <begin position="27"/>
        <end position="46"/>
    </location>
</feature>
<feature type="domain" description="SMODS and SLOG-associating 2TM effector" evidence="2">
    <location>
        <begin position="160"/>
        <end position="282"/>
    </location>
</feature>
<dbReference type="AlphaFoldDB" id="C1DCH3"/>
<dbReference type="Pfam" id="PF18184">
    <property type="entry name" value="SLATT_3"/>
    <property type="match status" value="1"/>
</dbReference>
<keyword evidence="1" id="KW-1133">Transmembrane helix</keyword>
<evidence type="ECO:0000313" key="5">
    <source>
        <dbReference type="Proteomes" id="UP000002010"/>
    </source>
</evidence>
<dbReference type="NCBIfam" id="NF033634">
    <property type="entry name" value="SLATT_1"/>
    <property type="match status" value="1"/>
</dbReference>
<evidence type="ECO:0000259" key="2">
    <source>
        <dbReference type="Pfam" id="PF18181"/>
    </source>
</evidence>
<feature type="transmembrane region" description="Helical" evidence="1">
    <location>
        <begin position="52"/>
        <end position="71"/>
    </location>
</feature>
<dbReference type="eggNOG" id="ENOG502ZXJF">
    <property type="taxonomic scope" value="Bacteria"/>
</dbReference>
<dbReference type="NCBIfam" id="NF033610">
    <property type="entry name" value="SLATT_3"/>
    <property type="match status" value="1"/>
</dbReference>
<evidence type="ECO:0000256" key="1">
    <source>
        <dbReference type="SAM" id="Phobius"/>
    </source>
</evidence>
<keyword evidence="1" id="KW-0812">Transmembrane</keyword>
<feature type="transmembrane region" description="Helical" evidence="1">
    <location>
        <begin position="186"/>
        <end position="206"/>
    </location>
</feature>
<feature type="domain" description="SMODS and SLOG-associating 2TM effector" evidence="3">
    <location>
        <begin position="7"/>
        <end position="157"/>
    </location>
</feature>
<evidence type="ECO:0000313" key="4">
    <source>
        <dbReference type="EMBL" id="ACO75592.1"/>
    </source>
</evidence>
<dbReference type="EMBL" id="CP001154">
    <property type="protein sequence ID" value="ACO75592.1"/>
    <property type="molecule type" value="Genomic_DNA"/>
</dbReference>
<evidence type="ECO:0000259" key="3">
    <source>
        <dbReference type="Pfam" id="PF18184"/>
    </source>
</evidence>
<sequence>MQEQDFPALYRSADKLSLKSQQHFFRVLRVHLVTLVVAAVLSIVSIPHWSVAAAQLLALLGALGCSIYLFAMRPDRFWYAGRAVAESIKTITWRYVCRAEPFQGKDESAARNDFSQTLKQIVEQNREVCQSLTEHLDGEQFTQVMKRMRARPLEERRATYADYRIKDQLTWYSKKAEFNRRMSRNFFWALIGVNAIAVVCAVLRMVYVDQPFWPTDVFVAMAASILSWMQAKRFSELAASYALAAHEIGLIKEQSLNSGTEEEFSVFVGDAENAFSREHTQWVARKDV</sequence>
<dbReference type="InterPro" id="IPR040884">
    <property type="entry name" value="SLATT_1"/>
</dbReference>
<organism evidence="4 5">
    <name type="scientific">Laribacter hongkongensis (strain HLHK9)</name>
    <dbReference type="NCBI Taxonomy" id="557598"/>
    <lineage>
        <taxon>Bacteria</taxon>
        <taxon>Pseudomonadati</taxon>
        <taxon>Pseudomonadota</taxon>
        <taxon>Betaproteobacteria</taxon>
        <taxon>Neisseriales</taxon>
        <taxon>Aquaspirillaceae</taxon>
        <taxon>Laribacter</taxon>
    </lineage>
</organism>
<dbReference type="RefSeq" id="WP_012698057.1">
    <property type="nucleotide sequence ID" value="NC_012559.1"/>
</dbReference>
<dbReference type="Proteomes" id="UP000002010">
    <property type="component" value="Chromosome"/>
</dbReference>
<name>C1DCH3_LARHH</name>
<protein>
    <submittedName>
        <fullName evidence="4">Anthranilate synthase component I</fullName>
    </submittedName>
</protein>
<reference evidence="4 5" key="1">
    <citation type="journal article" date="2009" name="PLoS Genet.">
        <title>The complete genome and proteome of Laribacter hongkongensis reveal potential mechanisms for adaptations to different temperatures and habitats.</title>
        <authorList>
            <person name="Woo P.C."/>
            <person name="Lau S.K."/>
            <person name="Tse H."/>
            <person name="Teng J.L."/>
            <person name="Curreem S.O."/>
            <person name="Tsang A.K."/>
            <person name="Fan R.Y."/>
            <person name="Wong G.K."/>
            <person name="Huang Y."/>
            <person name="Loman N.J."/>
            <person name="Snyder L.A."/>
            <person name="Cai J.J."/>
            <person name="Huang J.D."/>
            <person name="Mak W."/>
            <person name="Pallen M.J."/>
            <person name="Lok S."/>
            <person name="Yuen K.Y."/>
        </authorList>
    </citation>
    <scope>NUCLEOTIDE SEQUENCE [LARGE SCALE GENOMIC DNA]</scope>
    <source>
        <strain evidence="4 5">HLHK9</strain>
    </source>
</reference>
<keyword evidence="1" id="KW-0472">Membrane</keyword>
<dbReference type="KEGG" id="lhk:LHK_02611"/>
<accession>C1DCH3</accession>
<keyword evidence="5" id="KW-1185">Reference proteome</keyword>
<gene>
    <name evidence="4" type="ordered locus">LHK_02611</name>
</gene>